<reference evidence="2 3" key="1">
    <citation type="submission" date="2020-08" db="EMBL/GenBank/DDBJ databases">
        <title>Genome sequence of Sphingomonas lutea KCTC 23642T.</title>
        <authorList>
            <person name="Hyun D.-W."/>
            <person name="Bae J.-W."/>
        </authorList>
    </citation>
    <scope>NUCLEOTIDE SEQUENCE [LARGE SCALE GENOMIC DNA]</scope>
    <source>
        <strain evidence="2 3">KCTC 23642</strain>
    </source>
</reference>
<dbReference type="Pfam" id="PF00467">
    <property type="entry name" value="KOW"/>
    <property type="match status" value="1"/>
</dbReference>
<sequence>MPDDIANGERCVVTAGNHKGKAGIVEDRNVSKAGNVTITVRQDDGARFKTLARNVDRQ</sequence>
<accession>A0A7G9SHN5</accession>
<protein>
    <submittedName>
        <fullName evidence="2">RNA-binding protein</fullName>
    </submittedName>
</protein>
<dbReference type="Gene3D" id="2.30.30.30">
    <property type="match status" value="1"/>
</dbReference>
<feature type="domain" description="KOW" evidence="1">
    <location>
        <begin position="8"/>
        <end position="40"/>
    </location>
</feature>
<dbReference type="EMBL" id="CP060718">
    <property type="protein sequence ID" value="QNN67360.1"/>
    <property type="molecule type" value="Genomic_DNA"/>
</dbReference>
<dbReference type="InterPro" id="IPR014722">
    <property type="entry name" value="Rib_uL2_dom2"/>
</dbReference>
<dbReference type="AlphaFoldDB" id="A0A7G9SHN5"/>
<organism evidence="2 3">
    <name type="scientific">Sphingomonas lutea</name>
    <dbReference type="NCBI Taxonomy" id="1045317"/>
    <lineage>
        <taxon>Bacteria</taxon>
        <taxon>Pseudomonadati</taxon>
        <taxon>Pseudomonadota</taxon>
        <taxon>Alphaproteobacteria</taxon>
        <taxon>Sphingomonadales</taxon>
        <taxon>Sphingomonadaceae</taxon>
        <taxon>Sphingomonas</taxon>
    </lineage>
</organism>
<dbReference type="KEGG" id="slut:H9L13_12290"/>
<dbReference type="RefSeq" id="WP_187537949.1">
    <property type="nucleotide sequence ID" value="NZ_BAABJT010000001.1"/>
</dbReference>
<name>A0A7G9SHN5_9SPHN</name>
<evidence type="ECO:0000313" key="2">
    <source>
        <dbReference type="EMBL" id="QNN67360.1"/>
    </source>
</evidence>
<evidence type="ECO:0000313" key="3">
    <source>
        <dbReference type="Proteomes" id="UP000515971"/>
    </source>
</evidence>
<keyword evidence="3" id="KW-1185">Reference proteome</keyword>
<proteinExistence type="predicted"/>
<evidence type="ECO:0000259" key="1">
    <source>
        <dbReference type="Pfam" id="PF00467"/>
    </source>
</evidence>
<dbReference type="InterPro" id="IPR005824">
    <property type="entry name" value="KOW"/>
</dbReference>
<gene>
    <name evidence="2" type="ORF">H9L13_12290</name>
</gene>
<dbReference type="Proteomes" id="UP000515971">
    <property type="component" value="Chromosome"/>
</dbReference>